<sequence>MDKPEKDPIQATRPTAKQQRNSLKGGRIAVILIATVAAIAFLLYVTILVYGLAHRI</sequence>
<organism evidence="3 4">
    <name type="scientific">Rhizobium leguminosarum</name>
    <dbReference type="NCBI Taxonomy" id="384"/>
    <lineage>
        <taxon>Bacteria</taxon>
        <taxon>Pseudomonadati</taxon>
        <taxon>Pseudomonadota</taxon>
        <taxon>Alphaproteobacteria</taxon>
        <taxon>Hyphomicrobiales</taxon>
        <taxon>Rhizobiaceae</taxon>
        <taxon>Rhizobium/Agrobacterium group</taxon>
        <taxon>Rhizobium</taxon>
    </lineage>
</organism>
<gene>
    <name evidence="3" type="ORF">HFO42_16135</name>
</gene>
<protein>
    <submittedName>
        <fullName evidence="3">Uncharacterized protein</fullName>
    </submittedName>
</protein>
<feature type="compositionally biased region" description="Polar residues" evidence="1">
    <location>
        <begin position="12"/>
        <end position="22"/>
    </location>
</feature>
<dbReference type="AlphaFoldDB" id="A0AAJ1EHK4"/>
<dbReference type="Proteomes" id="UP000825699">
    <property type="component" value="Unassembled WGS sequence"/>
</dbReference>
<dbReference type="RefSeq" id="WP_165504452.1">
    <property type="nucleotide sequence ID" value="NZ_JAAXDX010000012.1"/>
</dbReference>
<proteinExistence type="predicted"/>
<dbReference type="EMBL" id="JAAXEP010000007">
    <property type="protein sequence ID" value="MBY5629619.1"/>
    <property type="molecule type" value="Genomic_DNA"/>
</dbReference>
<name>A0AAJ1EHK4_RHILE</name>
<evidence type="ECO:0000256" key="1">
    <source>
        <dbReference type="SAM" id="MobiDB-lite"/>
    </source>
</evidence>
<evidence type="ECO:0000256" key="2">
    <source>
        <dbReference type="SAM" id="Phobius"/>
    </source>
</evidence>
<evidence type="ECO:0000313" key="4">
    <source>
        <dbReference type="Proteomes" id="UP000825699"/>
    </source>
</evidence>
<accession>A0AAJ1EHK4</accession>
<keyword evidence="2" id="KW-0812">Transmembrane</keyword>
<comment type="caution">
    <text evidence="3">The sequence shown here is derived from an EMBL/GenBank/DDBJ whole genome shotgun (WGS) entry which is preliminary data.</text>
</comment>
<keyword evidence="2" id="KW-0472">Membrane</keyword>
<feature type="transmembrane region" description="Helical" evidence="2">
    <location>
        <begin position="28"/>
        <end position="53"/>
    </location>
</feature>
<evidence type="ECO:0000313" key="3">
    <source>
        <dbReference type="EMBL" id="MBY5629619.1"/>
    </source>
</evidence>
<feature type="region of interest" description="Disordered" evidence="1">
    <location>
        <begin position="1"/>
        <end position="22"/>
    </location>
</feature>
<keyword evidence="2" id="KW-1133">Transmembrane helix</keyword>
<reference evidence="3" key="1">
    <citation type="submission" date="2020-04" db="EMBL/GenBank/DDBJ databases">
        <title>Global-level population genomics supports evidence of horizontal gene transfer on evolution of Rhizobia in Lentils.</title>
        <authorList>
            <person name="Gai Y."/>
            <person name="Cook D."/>
            <person name="Riely B."/>
        </authorList>
    </citation>
    <scope>NUCLEOTIDE SEQUENCE</scope>
    <source>
        <strain evidence="3">Derici101B</strain>
    </source>
</reference>